<organism evidence="3 4">
    <name type="scientific">Kocuria carniphila</name>
    <dbReference type="NCBI Taxonomy" id="262208"/>
    <lineage>
        <taxon>Bacteria</taxon>
        <taxon>Bacillati</taxon>
        <taxon>Actinomycetota</taxon>
        <taxon>Actinomycetes</taxon>
        <taxon>Micrococcales</taxon>
        <taxon>Micrococcaceae</taxon>
        <taxon>Kocuria</taxon>
    </lineage>
</organism>
<dbReference type="PANTHER" id="PTHR46558:SF4">
    <property type="entry name" value="DNA-BIDING PHAGE PROTEIN"/>
    <property type="match status" value="1"/>
</dbReference>
<proteinExistence type="predicted"/>
<dbReference type="Gene3D" id="1.10.260.40">
    <property type="entry name" value="lambda repressor-like DNA-binding domains"/>
    <property type="match status" value="1"/>
</dbReference>
<accession>A0ABV3UYN1</accession>
<comment type="caution">
    <text evidence="3">The sequence shown here is derived from an EMBL/GenBank/DDBJ whole genome shotgun (WGS) entry which is preliminary data.</text>
</comment>
<dbReference type="EMBL" id="JAYWLU010000002">
    <property type="protein sequence ID" value="MEX3593501.1"/>
    <property type="molecule type" value="Genomic_DNA"/>
</dbReference>
<evidence type="ECO:0000259" key="2">
    <source>
        <dbReference type="PROSITE" id="PS50943"/>
    </source>
</evidence>
<dbReference type="SUPFAM" id="SSF47413">
    <property type="entry name" value="lambda repressor-like DNA-binding domains"/>
    <property type="match status" value="1"/>
</dbReference>
<dbReference type="SMART" id="SM00530">
    <property type="entry name" value="HTH_XRE"/>
    <property type="match status" value="1"/>
</dbReference>
<protein>
    <submittedName>
        <fullName evidence="3">Helix-turn-helix transcriptional regulator</fullName>
    </submittedName>
</protein>
<dbReference type="PANTHER" id="PTHR46558">
    <property type="entry name" value="TRACRIPTIONAL REGULATORY PROTEIN-RELATED-RELATED"/>
    <property type="match status" value="1"/>
</dbReference>
<keyword evidence="4" id="KW-1185">Reference proteome</keyword>
<evidence type="ECO:0000313" key="3">
    <source>
        <dbReference type="EMBL" id="MEX3593501.1"/>
    </source>
</evidence>
<dbReference type="InterPro" id="IPR001387">
    <property type="entry name" value="Cro/C1-type_HTH"/>
</dbReference>
<feature type="domain" description="HTH cro/C1-type" evidence="2">
    <location>
        <begin position="5"/>
        <end position="59"/>
    </location>
</feature>
<sequence length="73" mass="8188">MENIIAEQRGERSWSQAHLAALLGVSRQTVISIERGRFYPSLPLAFRIAEVFGCRIEDLFTPQATPVSDPEKS</sequence>
<dbReference type="CDD" id="cd00093">
    <property type="entry name" value="HTH_XRE"/>
    <property type="match status" value="1"/>
</dbReference>
<evidence type="ECO:0000256" key="1">
    <source>
        <dbReference type="ARBA" id="ARBA00023125"/>
    </source>
</evidence>
<reference evidence="3 4" key="1">
    <citation type="journal article" date="2024" name="Fungal Genet. Biol.">
        <title>The porcine skin microbiome exhibits broad fungal antagonism.</title>
        <authorList>
            <person name="De La Cruz K.F."/>
            <person name="Townsend E.C."/>
            <person name="Alex Cheong J.Z."/>
            <person name="Salamzade R."/>
            <person name="Liu A."/>
            <person name="Sandstrom S."/>
            <person name="Davila E."/>
            <person name="Huang L."/>
            <person name="Xu K.H."/>
            <person name="Wu S.Y."/>
            <person name="Meudt J.J."/>
            <person name="Shanmuganayagam D."/>
            <person name="Gibson A.L.F."/>
            <person name="Kalan L.R."/>
        </authorList>
    </citation>
    <scope>NUCLEOTIDE SEQUENCE [LARGE SCALE GENOMIC DNA]</scope>
    <source>
        <strain evidence="3 4">LK2625</strain>
    </source>
</reference>
<name>A0ABV3UYN1_9MICC</name>
<dbReference type="Proteomes" id="UP001558481">
    <property type="component" value="Unassembled WGS sequence"/>
</dbReference>
<evidence type="ECO:0000313" key="4">
    <source>
        <dbReference type="Proteomes" id="UP001558481"/>
    </source>
</evidence>
<dbReference type="InterPro" id="IPR010982">
    <property type="entry name" value="Lambda_DNA-bd_dom_sf"/>
</dbReference>
<dbReference type="PROSITE" id="PS50943">
    <property type="entry name" value="HTH_CROC1"/>
    <property type="match status" value="1"/>
</dbReference>
<dbReference type="RefSeq" id="WP_095797497.1">
    <property type="nucleotide sequence ID" value="NZ_JAYWLU010000002.1"/>
</dbReference>
<keyword evidence="1" id="KW-0238">DNA-binding</keyword>
<gene>
    <name evidence="3" type="ORF">VVR66_02100</name>
</gene>
<dbReference type="Pfam" id="PF01381">
    <property type="entry name" value="HTH_3"/>
    <property type="match status" value="1"/>
</dbReference>